<dbReference type="OrthoDB" id="1428943at2759"/>
<dbReference type="InterPro" id="IPR005162">
    <property type="entry name" value="Retrotrans_gag_dom"/>
</dbReference>
<dbReference type="EMBL" id="OOIL02006718">
    <property type="protein sequence ID" value="VFR00856.1"/>
    <property type="molecule type" value="Genomic_DNA"/>
</dbReference>
<name>A0A484NHJ2_9ASTE</name>
<evidence type="ECO:0000313" key="2">
    <source>
        <dbReference type="EMBL" id="VFR00856.1"/>
    </source>
</evidence>
<gene>
    <name evidence="2" type="ORF">CCAM_LOCUS42631</name>
</gene>
<dbReference type="Pfam" id="PF03732">
    <property type="entry name" value="Retrotrans_gag"/>
    <property type="match status" value="1"/>
</dbReference>
<organism evidence="2 3">
    <name type="scientific">Cuscuta campestris</name>
    <dbReference type="NCBI Taxonomy" id="132261"/>
    <lineage>
        <taxon>Eukaryota</taxon>
        <taxon>Viridiplantae</taxon>
        <taxon>Streptophyta</taxon>
        <taxon>Embryophyta</taxon>
        <taxon>Tracheophyta</taxon>
        <taxon>Spermatophyta</taxon>
        <taxon>Magnoliopsida</taxon>
        <taxon>eudicotyledons</taxon>
        <taxon>Gunneridae</taxon>
        <taxon>Pentapetalae</taxon>
        <taxon>asterids</taxon>
        <taxon>lamiids</taxon>
        <taxon>Solanales</taxon>
        <taxon>Convolvulaceae</taxon>
        <taxon>Cuscuteae</taxon>
        <taxon>Cuscuta</taxon>
        <taxon>Cuscuta subgen. Grammica</taxon>
        <taxon>Cuscuta sect. Cleistogrammica</taxon>
    </lineage>
</organism>
<proteinExistence type="predicted"/>
<dbReference type="InterPro" id="IPR032567">
    <property type="entry name" value="RTL1-rel"/>
</dbReference>
<dbReference type="Proteomes" id="UP000595140">
    <property type="component" value="Unassembled WGS sequence"/>
</dbReference>
<dbReference type="CDD" id="cd00303">
    <property type="entry name" value="retropepsin_like"/>
    <property type="match status" value="1"/>
</dbReference>
<evidence type="ECO:0000313" key="3">
    <source>
        <dbReference type="Proteomes" id="UP000595140"/>
    </source>
</evidence>
<dbReference type="AlphaFoldDB" id="A0A484NHJ2"/>
<reference evidence="2 3" key="1">
    <citation type="submission" date="2018-04" db="EMBL/GenBank/DDBJ databases">
        <authorList>
            <person name="Vogel A."/>
        </authorList>
    </citation>
    <scope>NUCLEOTIDE SEQUENCE [LARGE SCALE GENOMIC DNA]</scope>
</reference>
<feature type="domain" description="Retrotransposon gag" evidence="1">
    <location>
        <begin position="41"/>
        <end position="128"/>
    </location>
</feature>
<accession>A0A484NHJ2</accession>
<dbReference type="PANTHER" id="PTHR15503">
    <property type="entry name" value="LDOC1 RELATED"/>
    <property type="match status" value="1"/>
</dbReference>
<keyword evidence="3" id="KW-1185">Reference proteome</keyword>
<dbReference type="PANTHER" id="PTHR15503:SF22">
    <property type="entry name" value="TRANSPOSON TY3-I GAG POLYPROTEIN"/>
    <property type="match status" value="1"/>
</dbReference>
<protein>
    <recommendedName>
        <fullName evidence="1">Retrotransposon gag domain-containing protein</fullName>
    </recommendedName>
</protein>
<evidence type="ECO:0000259" key="1">
    <source>
        <dbReference type="Pfam" id="PF03732"/>
    </source>
</evidence>
<sequence>MPKPKLEPPKSDGSEPLRWLYQVKEYFSYYETPPQECLRCVTMMLEGPAADWFRWRYNNGLIDGWEDFVEKFKLCFDPLHYVDYLGQLAWVRQVGGVMEYQAVFEKVLTHVTDVPEQHLQSLFHAGLKNHLQHEISLLKPATLSDSFALARELEAKHNAIVNRPPAISTNTRESTASTPVRLLTRTEKMEKDAKGLCYNCDKKWSRDQKCGQFILMMGDEEEDDEGHDTEEEIDVTADISSLHSMAGVTTPRSLRLTGRISGQEVGVLIDGGGTHNFVHPHIVEKLGLPIEVVSSFRVYVGNGDSLQCGQNQWGLCYKLGRVSHDYEKVTMEFTWLGQGVTLRGEVPIAKLMTFHHFRTMHEKQDVEFYVELMAIQESPPEIPGTSLPKEIAQLLDEFGAVFEEPRGMPPRRDADHRIFLQPGKREEPPPSSDRRRLFKENSVAVAVDFRCPVGAPLPPVHLEAAISRAAQVLPMHRRCRHSDRCNATAVQITSLPLVRLELLSEEPLIAPRAATVWYCRAKLEELPIETPSSRKKGLYG</sequence>